<reference evidence="1 2" key="1">
    <citation type="submission" date="2019-03" db="EMBL/GenBank/DDBJ databases">
        <title>Diversity and diversification of Nodularia spumigena cyanophages in the Baltic Sea.</title>
        <authorList>
            <person name="Sulcius S."/>
            <person name="Holmfeldt K."/>
            <person name="Simoliunas E."/>
        </authorList>
    </citation>
    <scope>NUCLEOTIDE SEQUENCE [LARGE SCALE GENOMIC DNA]</scope>
</reference>
<dbReference type="EMBL" id="MK605243">
    <property type="protein sequence ID" value="QBQ73377.1"/>
    <property type="molecule type" value="Genomic_DNA"/>
</dbReference>
<evidence type="ECO:0000313" key="2">
    <source>
        <dbReference type="Proteomes" id="UP000310326"/>
    </source>
</evidence>
<proteinExistence type="predicted"/>
<dbReference type="Proteomes" id="UP000310326">
    <property type="component" value="Segment"/>
</dbReference>
<sequence>MAEIATYSKTGLHKQSWYLKEPYGLYVPPSQRNPKNLILRLFHNKPPFLLYYEAEDINDNNVYKSYEIRVDSAHPVDSVPFPTDGG</sequence>
<evidence type="ECO:0000313" key="1">
    <source>
        <dbReference type="EMBL" id="QBQ73377.1"/>
    </source>
</evidence>
<protein>
    <submittedName>
        <fullName evidence="1">Uncharacterized protein</fullName>
    </submittedName>
</protein>
<accession>A0A482MHD7</accession>
<name>A0A482MHD7_9CAUD</name>
<organism evidence="1 2">
    <name type="scientific">Nodularia phage vB_NspS-kac65v161</name>
    <dbReference type="NCBI Taxonomy" id="2557580"/>
    <lineage>
        <taxon>Viruses</taxon>
        <taxon>Duplodnaviria</taxon>
        <taxon>Heunggongvirae</taxon>
        <taxon>Uroviricota</taxon>
        <taxon>Caudoviricetes</taxon>
        <taxon>Ravarandavirus</taxon>
        <taxon>Ravarandavirus kac65v151</taxon>
    </lineage>
</organism>
<gene>
    <name evidence="1" type="ORF">kac65v161_gp139</name>
</gene>